<feature type="region of interest" description="Disordered" evidence="4">
    <location>
        <begin position="145"/>
        <end position="167"/>
    </location>
</feature>
<evidence type="ECO:0000256" key="1">
    <source>
        <dbReference type="ARBA" id="ARBA00022490"/>
    </source>
</evidence>
<dbReference type="GO" id="GO:0070930">
    <property type="term" value="P:trans-translation-dependent protein tagging"/>
    <property type="evidence" value="ECO:0007669"/>
    <property type="project" value="TreeGrafter"/>
</dbReference>
<keyword evidence="1 3" id="KW-0963">Cytoplasm</keyword>
<evidence type="ECO:0000313" key="5">
    <source>
        <dbReference type="EMBL" id="OYX56990.1"/>
    </source>
</evidence>
<protein>
    <recommendedName>
        <fullName evidence="3">SsrA-binding protein</fullName>
    </recommendedName>
    <alternativeName>
        <fullName evidence="3">Small protein B</fullName>
    </alternativeName>
</protein>
<dbReference type="NCBIfam" id="TIGR00086">
    <property type="entry name" value="smpB"/>
    <property type="match status" value="1"/>
</dbReference>
<dbReference type="InterPro" id="IPR020081">
    <property type="entry name" value="SsrA-bd_prot_CS"/>
</dbReference>
<dbReference type="Proteomes" id="UP000216147">
    <property type="component" value="Unassembled WGS sequence"/>
</dbReference>
<dbReference type="Pfam" id="PF01668">
    <property type="entry name" value="SmpB"/>
    <property type="match status" value="1"/>
</dbReference>
<evidence type="ECO:0000313" key="6">
    <source>
        <dbReference type="Proteomes" id="UP000216147"/>
    </source>
</evidence>
<comment type="function">
    <text evidence="3">Required for rescue of stalled ribosomes mediated by trans-translation. Binds to transfer-messenger RNA (tmRNA), required for stable association of tmRNA with ribosomes. tmRNA and SmpB together mimic tRNA shape, replacing the anticodon stem-loop with SmpB. tmRNA is encoded by the ssrA gene; the 2 termini fold to resemble tRNA(Ala) and it encodes a 'tag peptide', a short internal open reading frame. During trans-translation Ala-aminoacylated tmRNA acts like a tRNA, entering the A-site of stalled ribosomes, displacing the stalled mRNA. The ribosome then switches to translate the ORF on the tmRNA; the nascent peptide is terminated with the 'tag peptide' encoded by the tmRNA and targeted for degradation. The ribosome is freed to recommence translation, which seems to be the essential function of trans-translation.</text>
</comment>
<sequence>MATTKEKAAATVKAPITKAKLIAENRRARFDYFLEDNLEAGIMLLGTEIKALRMGRANIAESYAAVEGREIVLINADIPPYAQANRFNHEPRRPRKLLLHRKQIDRLIGAVQKDGQTIIPLRLYLNDDGKAKLEIALAKGKKLHDKREASADRDWQRDKARLMRDKG</sequence>
<dbReference type="CDD" id="cd09294">
    <property type="entry name" value="SmpB"/>
    <property type="match status" value="1"/>
</dbReference>
<dbReference type="Gene3D" id="2.40.280.10">
    <property type="match status" value="1"/>
</dbReference>
<dbReference type="PROSITE" id="PS01317">
    <property type="entry name" value="SSRP"/>
    <property type="match status" value="1"/>
</dbReference>
<dbReference type="NCBIfam" id="NF003843">
    <property type="entry name" value="PRK05422.1"/>
    <property type="match status" value="1"/>
</dbReference>
<reference evidence="5 6" key="1">
    <citation type="submission" date="2017-03" db="EMBL/GenBank/DDBJ databases">
        <title>Lifting the veil on microbial sulfur biogeochemistry in mining wastewaters.</title>
        <authorList>
            <person name="Kantor R.S."/>
            <person name="Colenbrander Nelson T."/>
            <person name="Marshall S."/>
            <person name="Bennett D."/>
            <person name="Apte S."/>
            <person name="Camacho D."/>
            <person name="Thomas B.C."/>
            <person name="Warren L.A."/>
            <person name="Banfield J.F."/>
        </authorList>
    </citation>
    <scope>NUCLEOTIDE SEQUENCE [LARGE SCALE GENOMIC DNA]</scope>
    <source>
        <strain evidence="5">32-68-21</strain>
    </source>
</reference>
<dbReference type="InterPro" id="IPR000037">
    <property type="entry name" value="SsrA-bd_prot"/>
</dbReference>
<dbReference type="PANTHER" id="PTHR30308:SF2">
    <property type="entry name" value="SSRA-BINDING PROTEIN"/>
    <property type="match status" value="1"/>
</dbReference>
<name>A0A258HJ33_9CAUL</name>
<organism evidence="5 6">
    <name type="scientific">Brevundimonas subvibrioides</name>
    <dbReference type="NCBI Taxonomy" id="74313"/>
    <lineage>
        <taxon>Bacteria</taxon>
        <taxon>Pseudomonadati</taxon>
        <taxon>Pseudomonadota</taxon>
        <taxon>Alphaproteobacteria</taxon>
        <taxon>Caulobacterales</taxon>
        <taxon>Caulobacteraceae</taxon>
        <taxon>Brevundimonas</taxon>
    </lineage>
</organism>
<dbReference type="PANTHER" id="PTHR30308">
    <property type="entry name" value="TMRNA-BINDING COMPONENT OF TRANS-TRANSLATION TAGGING COMPLEX"/>
    <property type="match status" value="1"/>
</dbReference>
<dbReference type="AlphaFoldDB" id="A0A258HJ33"/>
<dbReference type="InterPro" id="IPR023620">
    <property type="entry name" value="SmpB"/>
</dbReference>
<dbReference type="SUPFAM" id="SSF74982">
    <property type="entry name" value="Small protein B (SmpB)"/>
    <property type="match status" value="1"/>
</dbReference>
<evidence type="ECO:0000256" key="3">
    <source>
        <dbReference type="HAMAP-Rule" id="MF_00023"/>
    </source>
</evidence>
<keyword evidence="2 3" id="KW-0694">RNA-binding</keyword>
<dbReference type="EMBL" id="NCEQ01000007">
    <property type="protein sequence ID" value="OYX56990.1"/>
    <property type="molecule type" value="Genomic_DNA"/>
</dbReference>
<evidence type="ECO:0000256" key="2">
    <source>
        <dbReference type="ARBA" id="ARBA00022884"/>
    </source>
</evidence>
<comment type="caution">
    <text evidence="5">The sequence shown here is derived from an EMBL/GenBank/DDBJ whole genome shotgun (WGS) entry which is preliminary data.</text>
</comment>
<gene>
    <name evidence="3" type="primary">smpB</name>
    <name evidence="5" type="ORF">B7Y86_09610</name>
</gene>
<proteinExistence type="inferred from homology"/>
<comment type="subcellular location">
    <subcellularLocation>
        <location evidence="3">Cytoplasm</location>
    </subcellularLocation>
    <text evidence="3">The tmRNA-SmpB complex associates with stalled 70S ribosomes.</text>
</comment>
<comment type="similarity">
    <text evidence="3">Belongs to the SmpB family.</text>
</comment>
<dbReference type="HAMAP" id="MF_00023">
    <property type="entry name" value="SmpB"/>
    <property type="match status" value="1"/>
</dbReference>
<dbReference type="GO" id="GO:0005829">
    <property type="term" value="C:cytosol"/>
    <property type="evidence" value="ECO:0007669"/>
    <property type="project" value="TreeGrafter"/>
</dbReference>
<dbReference type="GO" id="GO:0003723">
    <property type="term" value="F:RNA binding"/>
    <property type="evidence" value="ECO:0007669"/>
    <property type="project" value="UniProtKB-UniRule"/>
</dbReference>
<evidence type="ECO:0000256" key="4">
    <source>
        <dbReference type="SAM" id="MobiDB-lite"/>
    </source>
</evidence>
<accession>A0A258HJ33</accession>
<dbReference type="GO" id="GO:0070929">
    <property type="term" value="P:trans-translation"/>
    <property type="evidence" value="ECO:0007669"/>
    <property type="project" value="UniProtKB-UniRule"/>
</dbReference>